<dbReference type="SMART" id="SM00304">
    <property type="entry name" value="HAMP"/>
    <property type="match status" value="1"/>
</dbReference>
<feature type="domain" description="HAMP" evidence="6">
    <location>
        <begin position="310"/>
        <end position="362"/>
    </location>
</feature>
<dbReference type="OrthoDB" id="9809348at2"/>
<accession>A0A136Q8W7</accession>
<keyword evidence="2" id="KW-0597">Phosphoprotein</keyword>
<dbReference type="InterPro" id="IPR010559">
    <property type="entry name" value="Sig_transdc_His_kin_internal"/>
</dbReference>
<evidence type="ECO:0000256" key="2">
    <source>
        <dbReference type="ARBA" id="ARBA00022553"/>
    </source>
</evidence>
<dbReference type="Gene3D" id="6.10.340.10">
    <property type="match status" value="1"/>
</dbReference>
<organism evidence="7 8">
    <name type="scientific">Christensenella minuta</name>
    <dbReference type="NCBI Taxonomy" id="626937"/>
    <lineage>
        <taxon>Bacteria</taxon>
        <taxon>Bacillati</taxon>
        <taxon>Bacillota</taxon>
        <taxon>Clostridia</taxon>
        <taxon>Christensenellales</taxon>
        <taxon>Christensenellaceae</taxon>
        <taxon>Christensenella</taxon>
    </lineage>
</organism>
<name>A0A136Q8W7_9FIRM</name>
<proteinExistence type="predicted"/>
<dbReference type="RefSeq" id="WP_066523328.1">
    <property type="nucleotide sequence ID" value="NZ_CABMOF010000016.1"/>
</dbReference>
<dbReference type="InterPro" id="IPR036890">
    <property type="entry name" value="HATPase_C_sf"/>
</dbReference>
<keyword evidence="5" id="KW-0472">Membrane</keyword>
<reference evidence="7 8" key="1">
    <citation type="submission" date="2016-02" db="EMBL/GenBank/DDBJ databases">
        <authorList>
            <person name="Wen L."/>
            <person name="He K."/>
            <person name="Yang H."/>
        </authorList>
    </citation>
    <scope>NUCLEOTIDE SEQUENCE [LARGE SCALE GENOMIC DNA]</scope>
    <source>
        <strain evidence="7 8">DSM 22607</strain>
    </source>
</reference>
<dbReference type="PROSITE" id="PS50885">
    <property type="entry name" value="HAMP"/>
    <property type="match status" value="1"/>
</dbReference>
<dbReference type="SUPFAM" id="SSF158472">
    <property type="entry name" value="HAMP domain-like"/>
    <property type="match status" value="1"/>
</dbReference>
<keyword evidence="5" id="KW-0812">Transmembrane</keyword>
<keyword evidence="4" id="KW-0418">Kinase</keyword>
<keyword evidence="3" id="KW-0808">Transferase</keyword>
<dbReference type="InterPro" id="IPR003660">
    <property type="entry name" value="HAMP_dom"/>
</dbReference>
<comment type="subcellular location">
    <subcellularLocation>
        <location evidence="1">Membrane</location>
    </subcellularLocation>
</comment>
<dbReference type="Proteomes" id="UP000070366">
    <property type="component" value="Unassembled WGS sequence"/>
</dbReference>
<sequence>MNKIQVKSVLAKKITFRFLFVELALFLLVIILLFTLLLPALIRSTTNKCNYISTTIVNLFDNQLHTMSNMAYILAGSTDVVAALNQASLASGIPEKETAQLNILLNDFASINNSCRRIVIDDMGGAVFSSITGKSEADSAIFSASSYWDIANGTKSTWISPIYTYAKGGDSLSYSFAYCKKFVISDVPYIISIYADITDIFTYMSDISASFFDDIALFDIYGNSLYSSQNTDVFASNPEFGDIYGRIHAADSSSYDYFTLASGKNHNCSLIGYTSQATLYADFWSYFFAILLSFILIFLATIIILLPIISRSLAPIQQLYAAMKGITQGKNKARVHIETQDEIGKLSTIYNSMLDTIDLHTAALLEKEREENRLRFSLVVSQIDPHFILNTMNIITSLARQNKVDDIIGLNTALIKLLQDRLRITPTEVFDSIGHEISVTREYISITQYRTQMDVAISFLCPEELLKFQVPKNILQPLVENSLLHGLYDVKTGQISGRIDIAFSLDGDYLLITVTDDGKGISEEAASAFYAKDEPPVSASERGQHIGLRNVRDRLHYLYPEIDTVLAIHNVAPHGAQVVIRIKVQE</sequence>
<evidence type="ECO:0000256" key="4">
    <source>
        <dbReference type="ARBA" id="ARBA00022777"/>
    </source>
</evidence>
<dbReference type="CDD" id="cd06225">
    <property type="entry name" value="HAMP"/>
    <property type="match status" value="1"/>
</dbReference>
<dbReference type="KEGG" id="cmiu:B1H56_13230"/>
<dbReference type="AlphaFoldDB" id="A0A136Q8W7"/>
<dbReference type="InterPro" id="IPR003594">
    <property type="entry name" value="HATPase_dom"/>
</dbReference>
<evidence type="ECO:0000256" key="5">
    <source>
        <dbReference type="SAM" id="Phobius"/>
    </source>
</evidence>
<gene>
    <name evidence="7" type="ORF">HMPREF3293_00049</name>
</gene>
<evidence type="ECO:0000313" key="8">
    <source>
        <dbReference type="Proteomes" id="UP000070366"/>
    </source>
</evidence>
<dbReference type="Pfam" id="PF00672">
    <property type="entry name" value="HAMP"/>
    <property type="match status" value="1"/>
</dbReference>
<protein>
    <submittedName>
        <fullName evidence="7">HAMP domain protein</fullName>
    </submittedName>
</protein>
<dbReference type="PANTHER" id="PTHR34220">
    <property type="entry name" value="SENSOR HISTIDINE KINASE YPDA"/>
    <property type="match status" value="1"/>
</dbReference>
<feature type="transmembrane region" description="Helical" evidence="5">
    <location>
        <begin position="283"/>
        <end position="309"/>
    </location>
</feature>
<dbReference type="Pfam" id="PF06580">
    <property type="entry name" value="His_kinase"/>
    <property type="match status" value="1"/>
</dbReference>
<dbReference type="SUPFAM" id="SSF55874">
    <property type="entry name" value="ATPase domain of HSP90 chaperone/DNA topoisomerase II/histidine kinase"/>
    <property type="match status" value="1"/>
</dbReference>
<evidence type="ECO:0000259" key="6">
    <source>
        <dbReference type="PROSITE" id="PS50885"/>
    </source>
</evidence>
<dbReference type="InterPro" id="IPR050640">
    <property type="entry name" value="Bact_2-comp_sensor_kinase"/>
</dbReference>
<feature type="transmembrane region" description="Helical" evidence="5">
    <location>
        <begin position="20"/>
        <end position="42"/>
    </location>
</feature>
<dbReference type="Gene3D" id="3.30.565.10">
    <property type="entry name" value="Histidine kinase-like ATPase, C-terminal domain"/>
    <property type="match status" value="1"/>
</dbReference>
<keyword evidence="5" id="KW-1133">Transmembrane helix</keyword>
<dbReference type="PATRIC" id="fig|626937.4.peg.49"/>
<dbReference type="Pfam" id="PF02518">
    <property type="entry name" value="HATPase_c"/>
    <property type="match status" value="1"/>
</dbReference>
<dbReference type="EMBL" id="LSZW01000002">
    <property type="protein sequence ID" value="KXK67125.1"/>
    <property type="molecule type" value="Genomic_DNA"/>
</dbReference>
<evidence type="ECO:0000256" key="3">
    <source>
        <dbReference type="ARBA" id="ARBA00022679"/>
    </source>
</evidence>
<evidence type="ECO:0000256" key="1">
    <source>
        <dbReference type="ARBA" id="ARBA00004370"/>
    </source>
</evidence>
<dbReference type="STRING" id="626937.HMPREF3293_00049"/>
<dbReference type="GO" id="GO:0016020">
    <property type="term" value="C:membrane"/>
    <property type="evidence" value="ECO:0007669"/>
    <property type="project" value="UniProtKB-SubCell"/>
</dbReference>
<evidence type="ECO:0000313" key="7">
    <source>
        <dbReference type="EMBL" id="KXK67125.1"/>
    </source>
</evidence>
<dbReference type="PANTHER" id="PTHR34220:SF7">
    <property type="entry name" value="SENSOR HISTIDINE KINASE YPDA"/>
    <property type="match status" value="1"/>
</dbReference>
<dbReference type="GO" id="GO:0000155">
    <property type="term" value="F:phosphorelay sensor kinase activity"/>
    <property type="evidence" value="ECO:0007669"/>
    <property type="project" value="InterPro"/>
</dbReference>
<comment type="caution">
    <text evidence="7">The sequence shown here is derived from an EMBL/GenBank/DDBJ whole genome shotgun (WGS) entry which is preliminary data.</text>
</comment>
<keyword evidence="8" id="KW-1185">Reference proteome</keyword>